<keyword evidence="3 7" id="KW-0694">RNA-binding</keyword>
<dbReference type="PANTHER" id="PTHR11831">
    <property type="entry name" value="30S 40S RIBOSOMAL PROTEIN"/>
    <property type="match status" value="1"/>
</dbReference>
<dbReference type="Pfam" id="PF00163">
    <property type="entry name" value="Ribosomal_S4"/>
    <property type="match status" value="1"/>
</dbReference>
<dbReference type="NCBIfam" id="TIGR01017">
    <property type="entry name" value="rpsD_bact"/>
    <property type="match status" value="1"/>
</dbReference>
<dbReference type="NCBIfam" id="NF003717">
    <property type="entry name" value="PRK05327.1"/>
    <property type="match status" value="1"/>
</dbReference>
<keyword evidence="4 7" id="KW-0689">Ribosomal protein</keyword>
<dbReference type="PANTHER" id="PTHR11831:SF4">
    <property type="entry name" value="SMALL RIBOSOMAL SUBUNIT PROTEIN US4M"/>
    <property type="match status" value="1"/>
</dbReference>
<name>A0A017H3J2_9FUSO</name>
<feature type="domain" description="Small ribosomal subunit protein uS4 N-terminal" evidence="10">
    <location>
        <begin position="3"/>
        <end position="87"/>
    </location>
</feature>
<dbReference type="GO" id="GO:0015935">
    <property type="term" value="C:small ribosomal subunit"/>
    <property type="evidence" value="ECO:0007669"/>
    <property type="project" value="InterPro"/>
</dbReference>
<evidence type="ECO:0000313" key="11">
    <source>
        <dbReference type="EMBL" id="KID50027.1"/>
    </source>
</evidence>
<proteinExistence type="inferred from homology"/>
<dbReference type="GO" id="GO:0019843">
    <property type="term" value="F:rRNA binding"/>
    <property type="evidence" value="ECO:0007669"/>
    <property type="project" value="UniProtKB-UniRule"/>
</dbReference>
<keyword evidence="5 7" id="KW-0687">Ribonucleoprotein</keyword>
<dbReference type="InterPro" id="IPR022801">
    <property type="entry name" value="Ribosomal_uS4"/>
</dbReference>
<evidence type="ECO:0000256" key="6">
    <source>
        <dbReference type="ARBA" id="ARBA00035254"/>
    </source>
</evidence>
<dbReference type="SMART" id="SM00363">
    <property type="entry name" value="S4"/>
    <property type="match status" value="1"/>
</dbReference>
<dbReference type="GO" id="GO:0006412">
    <property type="term" value="P:translation"/>
    <property type="evidence" value="ECO:0007669"/>
    <property type="project" value="UniProtKB-UniRule"/>
</dbReference>
<dbReference type="Pfam" id="PF01479">
    <property type="entry name" value="S4"/>
    <property type="match status" value="1"/>
</dbReference>
<evidence type="ECO:0000256" key="5">
    <source>
        <dbReference type="ARBA" id="ARBA00023274"/>
    </source>
</evidence>
<dbReference type="GO" id="GO:0042274">
    <property type="term" value="P:ribosomal small subunit biogenesis"/>
    <property type="evidence" value="ECO:0007669"/>
    <property type="project" value="TreeGrafter"/>
</dbReference>
<dbReference type="AlphaFoldDB" id="A0A017H3J2"/>
<dbReference type="PROSITE" id="PS00632">
    <property type="entry name" value="RIBOSOMAL_S4"/>
    <property type="match status" value="1"/>
</dbReference>
<comment type="function">
    <text evidence="7">One of the primary rRNA binding proteins, it binds directly to 16S rRNA where it nucleates assembly of the body of the 30S subunit.</text>
</comment>
<dbReference type="Gene3D" id="1.10.1050.10">
    <property type="entry name" value="Ribosomal Protein S4 Delta 41, Chain A, domain 1"/>
    <property type="match status" value="1"/>
</dbReference>
<evidence type="ECO:0000256" key="1">
    <source>
        <dbReference type="ARBA" id="ARBA00007465"/>
    </source>
</evidence>
<comment type="function">
    <text evidence="7">With S5 and S12 plays an important role in translational accuracy.</text>
</comment>
<dbReference type="PROSITE" id="PS50889">
    <property type="entry name" value="S4"/>
    <property type="match status" value="1"/>
</dbReference>
<evidence type="ECO:0000256" key="3">
    <source>
        <dbReference type="ARBA" id="ARBA00022884"/>
    </source>
</evidence>
<dbReference type="InterPro" id="IPR002942">
    <property type="entry name" value="S4_RNA-bd"/>
</dbReference>
<dbReference type="PATRIC" id="fig|1226633.4.peg.290"/>
<organism evidence="11 12">
    <name type="scientific">Fusobacterium necrophorum subsp. funduliforme B35</name>
    <dbReference type="NCBI Taxonomy" id="1226633"/>
    <lineage>
        <taxon>Bacteria</taxon>
        <taxon>Fusobacteriati</taxon>
        <taxon>Fusobacteriota</taxon>
        <taxon>Fusobacteriia</taxon>
        <taxon>Fusobacteriales</taxon>
        <taxon>Fusobacteriaceae</taxon>
        <taxon>Fusobacterium</taxon>
    </lineage>
</organism>
<evidence type="ECO:0000256" key="2">
    <source>
        <dbReference type="ARBA" id="ARBA00022730"/>
    </source>
</evidence>
<dbReference type="InterPro" id="IPR001912">
    <property type="entry name" value="Ribosomal_uS4_N"/>
</dbReference>
<reference evidence="11 12" key="1">
    <citation type="submission" date="2013-08" db="EMBL/GenBank/DDBJ databases">
        <title>An opportunistic ruminal bacterium that causes liver abscesses in cattle.</title>
        <authorList>
            <person name="Benahmed F.H."/>
            <person name="Rasmussen M."/>
            <person name="Harbottle H."/>
            <person name="Soppet D."/>
            <person name="Nagaraja T.G."/>
            <person name="Davidson M."/>
        </authorList>
    </citation>
    <scope>NUCLEOTIDE SEQUENCE [LARGE SCALE GENOMIC DNA]</scope>
    <source>
        <strain evidence="11 12">B35</strain>
    </source>
</reference>
<dbReference type="InterPro" id="IPR036986">
    <property type="entry name" value="S4_RNA-bd_sf"/>
</dbReference>
<comment type="similarity">
    <text evidence="1 7 8">Belongs to the universal ribosomal protein uS4 family.</text>
</comment>
<dbReference type="CDD" id="cd00165">
    <property type="entry name" value="S4"/>
    <property type="match status" value="1"/>
</dbReference>
<dbReference type="GeneID" id="75076718"/>
<sequence>MARNRQPVLKKCRNLGIDPVILGVNKSSNRSLRPNANRKPTEYAIQLREKQKAKFIYNVMEKQFRKLYDEAARKLGVTGLTLIEYLERRLENVVYRLGFAKTRRQARQIVSHGHVTVNGRRVNIASYRVKVGDVIAVVENSKNLDIIKSAVDTANAPAWLQLDKAAFAGKVLQNPTKDDLDFDLNESLIVEFYSR</sequence>
<feature type="domain" description="RNA-binding S4" evidence="9">
    <location>
        <begin position="88"/>
        <end position="152"/>
    </location>
</feature>
<protein>
    <recommendedName>
        <fullName evidence="6 7">Small ribosomal subunit protein uS4</fullName>
    </recommendedName>
</protein>
<dbReference type="RefSeq" id="WP_005956148.1">
    <property type="nucleotide sequence ID" value="NZ_AOJP01000008.1"/>
</dbReference>
<accession>A0A017H3J2</accession>
<dbReference type="GO" id="GO:0003735">
    <property type="term" value="F:structural constituent of ribosome"/>
    <property type="evidence" value="ECO:0007669"/>
    <property type="project" value="InterPro"/>
</dbReference>
<comment type="caution">
    <text evidence="11">The sequence shown here is derived from an EMBL/GenBank/DDBJ whole genome shotgun (WGS) entry which is preliminary data.</text>
</comment>
<dbReference type="EMBL" id="AUZI01000008">
    <property type="protein sequence ID" value="KID50027.1"/>
    <property type="molecule type" value="Genomic_DNA"/>
</dbReference>
<dbReference type="InterPro" id="IPR018079">
    <property type="entry name" value="Ribosomal_uS4_CS"/>
</dbReference>
<dbReference type="Gene3D" id="3.10.290.10">
    <property type="entry name" value="RNA-binding S4 domain"/>
    <property type="match status" value="1"/>
</dbReference>
<evidence type="ECO:0000259" key="9">
    <source>
        <dbReference type="SMART" id="SM00363"/>
    </source>
</evidence>
<dbReference type="Proteomes" id="UP000031184">
    <property type="component" value="Unassembled WGS sequence"/>
</dbReference>
<dbReference type="InterPro" id="IPR005709">
    <property type="entry name" value="Ribosomal_uS4_bac-type"/>
</dbReference>
<evidence type="ECO:0000256" key="4">
    <source>
        <dbReference type="ARBA" id="ARBA00022980"/>
    </source>
</evidence>
<keyword evidence="2 7" id="KW-0699">rRNA-binding</keyword>
<dbReference type="SMART" id="SM01390">
    <property type="entry name" value="Ribosomal_S4"/>
    <property type="match status" value="1"/>
</dbReference>
<dbReference type="OrthoDB" id="9803672at2"/>
<evidence type="ECO:0000256" key="7">
    <source>
        <dbReference type="HAMAP-Rule" id="MF_01306"/>
    </source>
</evidence>
<dbReference type="FunFam" id="3.10.290.10:FF:000001">
    <property type="entry name" value="30S ribosomal protein S4"/>
    <property type="match status" value="1"/>
</dbReference>
<dbReference type="SUPFAM" id="SSF55174">
    <property type="entry name" value="Alpha-L RNA-binding motif"/>
    <property type="match status" value="1"/>
</dbReference>
<evidence type="ECO:0000259" key="10">
    <source>
        <dbReference type="SMART" id="SM01390"/>
    </source>
</evidence>
<comment type="subunit">
    <text evidence="7">Part of the 30S ribosomal subunit. Contacts protein S5. The interaction surface between S4 and S5 is involved in control of translational fidelity.</text>
</comment>
<evidence type="ECO:0000256" key="8">
    <source>
        <dbReference type="RuleBase" id="RU003699"/>
    </source>
</evidence>
<dbReference type="HAMAP" id="MF_01306_B">
    <property type="entry name" value="Ribosomal_uS4_B"/>
    <property type="match status" value="1"/>
</dbReference>
<evidence type="ECO:0000313" key="12">
    <source>
        <dbReference type="Proteomes" id="UP000031184"/>
    </source>
</evidence>
<gene>
    <name evidence="7" type="primary">rpsD</name>
    <name evidence="11" type="ORF">C095_01450</name>
</gene>